<protein>
    <submittedName>
        <fullName evidence="1">Uncharacterized protein</fullName>
    </submittedName>
</protein>
<organism evidence="1 2">
    <name type="scientific">Kitasatospora kazusensis</name>
    <dbReference type="NCBI Taxonomy" id="407974"/>
    <lineage>
        <taxon>Bacteria</taxon>
        <taxon>Bacillati</taxon>
        <taxon>Actinomycetota</taxon>
        <taxon>Actinomycetes</taxon>
        <taxon>Kitasatosporales</taxon>
        <taxon>Streptomycetaceae</taxon>
        <taxon>Kitasatospora</taxon>
    </lineage>
</organism>
<name>A0ABP5M3G7_9ACTN</name>
<reference evidence="2" key="1">
    <citation type="journal article" date="2019" name="Int. J. Syst. Evol. Microbiol.">
        <title>The Global Catalogue of Microorganisms (GCM) 10K type strain sequencing project: providing services to taxonomists for standard genome sequencing and annotation.</title>
        <authorList>
            <consortium name="The Broad Institute Genomics Platform"/>
            <consortium name="The Broad Institute Genome Sequencing Center for Infectious Disease"/>
            <person name="Wu L."/>
            <person name="Ma J."/>
        </authorList>
    </citation>
    <scope>NUCLEOTIDE SEQUENCE [LARGE SCALE GENOMIC DNA]</scope>
    <source>
        <strain evidence="2">JCM 14560</strain>
    </source>
</reference>
<dbReference type="EMBL" id="BAAANT010000052">
    <property type="protein sequence ID" value="GAA2156454.1"/>
    <property type="molecule type" value="Genomic_DNA"/>
</dbReference>
<dbReference type="Pfam" id="PF15566">
    <property type="entry name" value="Imm32"/>
    <property type="match status" value="2"/>
</dbReference>
<accession>A0ABP5M3G7</accession>
<dbReference type="RefSeq" id="WP_344468904.1">
    <property type="nucleotide sequence ID" value="NZ_BAAANT010000052.1"/>
</dbReference>
<gene>
    <name evidence="1" type="ORF">GCM10009760_57440</name>
</gene>
<sequence length="142" mass="15629">MIRLGDHWDRPDRGNAMVQVLFCGATRELELSGTRPGLLALGQLLRGQGGGCDLSDNRHPAPYERALSRIAFRETPGRDTASVVVEGQILSIQGGREALDLLADNIEGFARESDATHHLHVDYPTYDFITPESDPMVLAFTR</sequence>
<proteinExistence type="predicted"/>
<evidence type="ECO:0000313" key="2">
    <source>
        <dbReference type="Proteomes" id="UP001422759"/>
    </source>
</evidence>
<evidence type="ECO:0000313" key="1">
    <source>
        <dbReference type="EMBL" id="GAA2156454.1"/>
    </source>
</evidence>
<dbReference type="InterPro" id="IPR029083">
    <property type="entry name" value="Imm32"/>
</dbReference>
<dbReference type="Proteomes" id="UP001422759">
    <property type="component" value="Unassembled WGS sequence"/>
</dbReference>
<comment type="caution">
    <text evidence="1">The sequence shown here is derived from an EMBL/GenBank/DDBJ whole genome shotgun (WGS) entry which is preliminary data.</text>
</comment>
<keyword evidence="2" id="KW-1185">Reference proteome</keyword>